<dbReference type="EMBL" id="CAJJDP010000011">
    <property type="protein sequence ID" value="CAD8141087.1"/>
    <property type="molecule type" value="Genomic_DNA"/>
</dbReference>
<keyword evidence="2" id="KW-1185">Reference proteome</keyword>
<dbReference type="Proteomes" id="UP000683925">
    <property type="component" value="Unassembled WGS sequence"/>
</dbReference>
<name>A0A8S1SPA3_PAROT</name>
<gene>
    <name evidence="1" type="ORF">POCTA_138.1.T0120235</name>
</gene>
<proteinExistence type="predicted"/>
<dbReference type="AlphaFoldDB" id="A0A8S1SPA3"/>
<reference evidence="1" key="1">
    <citation type="submission" date="2021-01" db="EMBL/GenBank/DDBJ databases">
        <authorList>
            <consortium name="Genoscope - CEA"/>
            <person name="William W."/>
        </authorList>
    </citation>
    <scope>NUCLEOTIDE SEQUENCE</scope>
</reference>
<evidence type="ECO:0000313" key="1">
    <source>
        <dbReference type="EMBL" id="CAD8141087.1"/>
    </source>
</evidence>
<protein>
    <submittedName>
        <fullName evidence="1">Uncharacterized protein</fullName>
    </submittedName>
</protein>
<organism evidence="1 2">
    <name type="scientific">Paramecium octaurelia</name>
    <dbReference type="NCBI Taxonomy" id="43137"/>
    <lineage>
        <taxon>Eukaryota</taxon>
        <taxon>Sar</taxon>
        <taxon>Alveolata</taxon>
        <taxon>Ciliophora</taxon>
        <taxon>Intramacronucleata</taxon>
        <taxon>Oligohymenophorea</taxon>
        <taxon>Peniculida</taxon>
        <taxon>Parameciidae</taxon>
        <taxon>Paramecium</taxon>
    </lineage>
</organism>
<accession>A0A8S1SPA3</accession>
<comment type="caution">
    <text evidence="1">The sequence shown here is derived from an EMBL/GenBank/DDBJ whole genome shotgun (WGS) entry which is preliminary data.</text>
</comment>
<evidence type="ECO:0000313" key="2">
    <source>
        <dbReference type="Proteomes" id="UP000683925"/>
    </source>
</evidence>
<sequence>MDKQLLLIPSEKVAHDAAGHKCQTQLDAYNICIQKNKHNNALKQCIELMDQFRYCTLLNAKLAQSEQKAKEV</sequence>